<evidence type="ECO:0000313" key="3">
    <source>
        <dbReference type="Proteomes" id="UP000066124"/>
    </source>
</evidence>
<name>A0A0K1ITT3_HALGI</name>
<protein>
    <recommendedName>
        <fullName evidence="1">DUF7979 domain-containing protein</fullName>
    </recommendedName>
</protein>
<dbReference type="AlphaFoldDB" id="A0A0K1ITT3"/>
<organism evidence="2 3">
    <name type="scientific">Haloferax gibbonsii</name>
    <dbReference type="NCBI Taxonomy" id="35746"/>
    <lineage>
        <taxon>Archaea</taxon>
        <taxon>Methanobacteriati</taxon>
        <taxon>Methanobacteriota</taxon>
        <taxon>Stenosarchaea group</taxon>
        <taxon>Halobacteria</taxon>
        <taxon>Halobacteriales</taxon>
        <taxon>Haloferacaceae</taxon>
        <taxon>Haloferax</taxon>
    </lineage>
</organism>
<evidence type="ECO:0000259" key="1">
    <source>
        <dbReference type="Pfam" id="PF25934"/>
    </source>
</evidence>
<accession>A0A0K1ITT3</accession>
<feature type="domain" description="DUF7979" evidence="1">
    <location>
        <begin position="39"/>
        <end position="100"/>
    </location>
</feature>
<sequence>MPRRLGLFAIVSLSLVLFVVVFLFATGTLVPWSNSCGQSLGVDPADDVPADADVVPYDSLSPEEQALFDDALSESPAGFDDRRWSVGNGYVKKDNTTYRTSILVC</sequence>
<dbReference type="Pfam" id="PF25934">
    <property type="entry name" value="DUF7979"/>
    <property type="match status" value="1"/>
</dbReference>
<dbReference type="GeneID" id="25246060"/>
<evidence type="ECO:0000313" key="2">
    <source>
        <dbReference type="EMBL" id="AKU07844.1"/>
    </source>
</evidence>
<dbReference type="RefSeq" id="WP_050459226.1">
    <property type="nucleotide sequence ID" value="NZ_CP011947.1"/>
</dbReference>
<dbReference type="InterPro" id="IPR058285">
    <property type="entry name" value="DUF7979"/>
</dbReference>
<dbReference type="KEGG" id="hgi:ABY42_08835"/>
<dbReference type="PATRIC" id="fig|35746.4.peg.1872"/>
<dbReference type="Proteomes" id="UP000066124">
    <property type="component" value="Chromosome"/>
</dbReference>
<dbReference type="EMBL" id="CP011947">
    <property type="protein sequence ID" value="AKU07844.1"/>
    <property type="molecule type" value="Genomic_DNA"/>
</dbReference>
<reference evidence="3" key="1">
    <citation type="journal article" date="2015" name="J. Biotechnol.">
        <title>Complete genome sequence of Haloferax gibbonsii strain ARA6, a potential producer of polyhydroxyalkanoates and halocins isolated from Araruama, Rio de Janeiro, Brasil.</title>
        <authorList>
            <person name="Pinto L.H."/>
            <person name="D'Alincourt Carvalho-Assef A.P."/>
            <person name="Vieira R.P."/>
            <person name="Clementino M.M."/>
            <person name="Albano R.M."/>
        </authorList>
    </citation>
    <scope>NUCLEOTIDE SEQUENCE [LARGE SCALE GENOMIC DNA]</scope>
    <source>
        <strain evidence="3">ARA6</strain>
    </source>
</reference>
<proteinExistence type="predicted"/>
<gene>
    <name evidence="2" type="ORF">ABY42_08835</name>
</gene>